<dbReference type="EMBL" id="JAOCDH010000008">
    <property type="protein sequence ID" value="MDH0701547.1"/>
    <property type="molecule type" value="Genomic_DNA"/>
</dbReference>
<reference evidence="11 14" key="3">
    <citation type="submission" date="2021-02" db="EMBL/GenBank/DDBJ databases">
        <title>Whole genome sequencing of Pseudomonas alcaliphila strain SM2.</title>
        <authorList>
            <person name="Alshamsi M.S."/>
            <person name="Sudalaimuthuasari N."/>
            <person name="Kundu B."/>
            <person name="AlMaskari R.S."/>
            <person name="Elmahi Y."/>
            <person name="Mundra S."/>
            <person name="Chandran S."/>
            <person name="Malik S."/>
            <person name="Hazzouri K.M."/>
            <person name="Amiri K.M.A."/>
        </authorList>
    </citation>
    <scope>NUCLEOTIDE SEQUENCE [LARGE SCALE GENOMIC DNA]</scope>
    <source>
        <strain evidence="11 14">SM2</strain>
    </source>
</reference>
<reference evidence="10" key="4">
    <citation type="submission" date="2022-09" db="EMBL/GenBank/DDBJ databases">
        <title>Intensive care unit water sources are persistently colonized with multi-drug resistant bacteria and are the site of extensive horizontal gene transfer of antibiotic resistance genes.</title>
        <authorList>
            <person name="Diorio-Toth L."/>
        </authorList>
    </citation>
    <scope>NUCLEOTIDE SEQUENCE</scope>
    <source>
        <strain evidence="10">GD03863</strain>
    </source>
</reference>
<dbReference type="InterPro" id="IPR003439">
    <property type="entry name" value="ABC_transporter-like_ATP-bd"/>
</dbReference>
<accession>A0A1I5MXX0</accession>
<evidence type="ECO:0000313" key="10">
    <source>
        <dbReference type="EMBL" id="MDH0701547.1"/>
    </source>
</evidence>
<dbReference type="InterPro" id="IPR017911">
    <property type="entry name" value="MacB-like_ATP-bd"/>
</dbReference>
<dbReference type="PANTHER" id="PTHR24220">
    <property type="entry name" value="IMPORT ATP-BINDING PROTEIN"/>
    <property type="match status" value="1"/>
</dbReference>
<keyword evidence="7" id="KW-0472">Membrane</keyword>
<dbReference type="Gene3D" id="3.40.50.300">
    <property type="entry name" value="P-loop containing nucleotide triphosphate hydrolases"/>
    <property type="match status" value="1"/>
</dbReference>
<dbReference type="InterPro" id="IPR027417">
    <property type="entry name" value="P-loop_NTPase"/>
</dbReference>
<dbReference type="Pfam" id="PF00005">
    <property type="entry name" value="ABC_tran"/>
    <property type="match status" value="1"/>
</dbReference>
<keyword evidence="6 12" id="KW-0067">ATP-binding</keyword>
<keyword evidence="3" id="KW-1003">Cell membrane</keyword>
<proteinExistence type="inferred from homology"/>
<dbReference type="SUPFAM" id="SSF52540">
    <property type="entry name" value="P-loop containing nucleoside triphosphate hydrolases"/>
    <property type="match status" value="1"/>
</dbReference>
<dbReference type="PROSITE" id="PS50893">
    <property type="entry name" value="ABC_TRANSPORTER_2"/>
    <property type="match status" value="1"/>
</dbReference>
<dbReference type="GO" id="GO:1902495">
    <property type="term" value="C:transmembrane transporter complex"/>
    <property type="evidence" value="ECO:0007669"/>
    <property type="project" value="UniProtKB-ARBA"/>
</dbReference>
<dbReference type="InterPro" id="IPR015854">
    <property type="entry name" value="ABC_transpr_LolD-like"/>
</dbReference>
<dbReference type="Proteomes" id="UP000663658">
    <property type="component" value="Chromosome"/>
</dbReference>
<keyword evidence="2" id="KW-0813">Transport</keyword>
<evidence type="ECO:0000313" key="14">
    <source>
        <dbReference type="Proteomes" id="UP000663658"/>
    </source>
</evidence>
<dbReference type="OrthoDB" id="9783924at2"/>
<evidence type="ECO:0000256" key="1">
    <source>
        <dbReference type="ARBA" id="ARBA00004429"/>
    </source>
</evidence>
<dbReference type="GO" id="GO:0022857">
    <property type="term" value="F:transmembrane transporter activity"/>
    <property type="evidence" value="ECO:0007669"/>
    <property type="project" value="TreeGrafter"/>
</dbReference>
<feature type="domain" description="ABC transporter" evidence="9">
    <location>
        <begin position="19"/>
        <end position="242"/>
    </location>
</feature>
<keyword evidence="4" id="KW-0812">Transmembrane</keyword>
<dbReference type="GO" id="GO:0016887">
    <property type="term" value="F:ATP hydrolysis activity"/>
    <property type="evidence" value="ECO:0007669"/>
    <property type="project" value="InterPro"/>
</dbReference>
<dbReference type="PROSITE" id="PS00211">
    <property type="entry name" value="ABC_TRANSPORTER_1"/>
    <property type="match status" value="1"/>
</dbReference>
<dbReference type="EMBL" id="FOXK01000001">
    <property type="protein sequence ID" value="SFP13891.1"/>
    <property type="molecule type" value="Genomic_DNA"/>
</dbReference>
<dbReference type="CDD" id="cd03255">
    <property type="entry name" value="ABC_MJ0796_LolCDE_FtsE"/>
    <property type="match status" value="1"/>
</dbReference>
<evidence type="ECO:0000256" key="8">
    <source>
        <dbReference type="ARBA" id="ARBA00038388"/>
    </source>
</evidence>
<dbReference type="Proteomes" id="UP000182025">
    <property type="component" value="Unassembled WGS sequence"/>
</dbReference>
<keyword evidence="13" id="KW-1185">Reference proteome</keyword>
<comment type="subcellular location">
    <subcellularLocation>
        <location evidence="1">Cell inner membrane</location>
        <topology evidence="1">Multi-pass membrane protein</topology>
    </subcellularLocation>
</comment>
<evidence type="ECO:0000256" key="6">
    <source>
        <dbReference type="ARBA" id="ARBA00022840"/>
    </source>
</evidence>
<evidence type="ECO:0000256" key="3">
    <source>
        <dbReference type="ARBA" id="ARBA00022475"/>
    </source>
</evidence>
<dbReference type="Proteomes" id="UP001161137">
    <property type="component" value="Unassembled WGS sequence"/>
</dbReference>
<organism evidence="12 13">
    <name type="scientific">Ectopseudomonas toyotomiensis</name>
    <dbReference type="NCBI Taxonomy" id="554344"/>
    <lineage>
        <taxon>Bacteria</taxon>
        <taxon>Pseudomonadati</taxon>
        <taxon>Pseudomonadota</taxon>
        <taxon>Gammaproteobacteria</taxon>
        <taxon>Pseudomonadales</taxon>
        <taxon>Pseudomonadaceae</taxon>
        <taxon>Ectopseudomonas</taxon>
    </lineage>
</organism>
<reference evidence="12" key="2">
    <citation type="submission" date="2016-10" db="EMBL/GenBank/DDBJ databases">
        <authorList>
            <person name="de Groot N.N."/>
        </authorList>
    </citation>
    <scope>NUCLEOTIDE SEQUENCE [LARGE SCALE GENOMIC DNA]</scope>
    <source>
        <strain evidence="12">JCM 15604</strain>
    </source>
</reference>
<evidence type="ECO:0000256" key="4">
    <source>
        <dbReference type="ARBA" id="ARBA00022692"/>
    </source>
</evidence>
<dbReference type="KEGG" id="pty:JWV26_16725"/>
<evidence type="ECO:0000256" key="5">
    <source>
        <dbReference type="ARBA" id="ARBA00022741"/>
    </source>
</evidence>
<dbReference type="AlphaFoldDB" id="A0A1I5MXX0"/>
<evidence type="ECO:0000256" key="2">
    <source>
        <dbReference type="ARBA" id="ARBA00022448"/>
    </source>
</evidence>
<dbReference type="PANTHER" id="PTHR24220:SF86">
    <property type="entry name" value="ABC TRANSPORTER ABCH.1"/>
    <property type="match status" value="1"/>
</dbReference>
<dbReference type="InterPro" id="IPR003593">
    <property type="entry name" value="AAA+_ATPase"/>
</dbReference>
<reference evidence="13" key="1">
    <citation type="submission" date="2016-10" db="EMBL/GenBank/DDBJ databases">
        <authorList>
            <person name="Varghese N."/>
            <person name="Submissions S."/>
        </authorList>
    </citation>
    <scope>NUCLEOTIDE SEQUENCE [LARGE SCALE GENOMIC DNA]</scope>
    <source>
        <strain evidence="13">JCM 15604</strain>
    </source>
</reference>
<dbReference type="GO" id="GO:0005524">
    <property type="term" value="F:ATP binding"/>
    <property type="evidence" value="ECO:0007669"/>
    <property type="project" value="UniProtKB-KW"/>
</dbReference>
<evidence type="ECO:0000313" key="12">
    <source>
        <dbReference type="EMBL" id="SFP13891.1"/>
    </source>
</evidence>
<dbReference type="InterPro" id="IPR017871">
    <property type="entry name" value="ABC_transporter-like_CS"/>
</dbReference>
<dbReference type="EMBL" id="CP070505">
    <property type="protein sequence ID" value="QSL91402.1"/>
    <property type="molecule type" value="Genomic_DNA"/>
</dbReference>
<evidence type="ECO:0000313" key="13">
    <source>
        <dbReference type="Proteomes" id="UP000182025"/>
    </source>
</evidence>
<gene>
    <name evidence="11" type="ORF">JWV26_16725</name>
    <name evidence="10" type="ORF">N5D41_08590</name>
    <name evidence="12" type="ORF">SAMN05216177_101380</name>
</gene>
<dbReference type="GO" id="GO:0005886">
    <property type="term" value="C:plasma membrane"/>
    <property type="evidence" value="ECO:0007669"/>
    <property type="project" value="UniProtKB-SubCell"/>
</dbReference>
<protein>
    <submittedName>
        <fullName evidence="10">ABC transporter ATP-binding protein</fullName>
    </submittedName>
    <submittedName>
        <fullName evidence="12">Putative ABC transport system ATP-binding protein</fullName>
    </submittedName>
</protein>
<sequence>MDAGSGIGMLENNNEEQLIQLQRIGKHYRLADTALPVLQDVNLLIERGDSCALIGRSGSGKSTLLNVLGLLDRPDTGSYHLNGIDVAQASADDLAALRNRLIGFVFQSFNLLPRLSALDNVALPLTYRGIAPKLAREQAHAMLEQVGLAERSKHRPASLSGGQRQRVAIARALIGDPALILADEPTGNLDAATAQDIMKLLIELNLRQGVTLVVVTHDPGIASRLGRQIEVRQGRLHESSGQ</sequence>
<dbReference type="FunFam" id="3.40.50.300:FF:000032">
    <property type="entry name" value="Export ABC transporter ATP-binding protein"/>
    <property type="match status" value="1"/>
</dbReference>
<evidence type="ECO:0000313" key="11">
    <source>
        <dbReference type="EMBL" id="QSL91402.1"/>
    </source>
</evidence>
<dbReference type="SMART" id="SM00382">
    <property type="entry name" value="AAA"/>
    <property type="match status" value="1"/>
</dbReference>
<keyword evidence="5" id="KW-0547">Nucleotide-binding</keyword>
<evidence type="ECO:0000256" key="7">
    <source>
        <dbReference type="ARBA" id="ARBA00023136"/>
    </source>
</evidence>
<comment type="similarity">
    <text evidence="8">Belongs to the ABC transporter superfamily. Macrolide exporter (TC 3.A.1.122) family.</text>
</comment>
<evidence type="ECO:0000259" key="9">
    <source>
        <dbReference type="PROSITE" id="PS50893"/>
    </source>
</evidence>
<name>A0A1I5MXX0_9GAMM</name>